<dbReference type="Proteomes" id="UP001597365">
    <property type="component" value="Unassembled WGS sequence"/>
</dbReference>
<evidence type="ECO:0000313" key="2">
    <source>
        <dbReference type="EMBL" id="MFD1829143.1"/>
    </source>
</evidence>
<gene>
    <name evidence="2" type="ORF">ACFSJS_05650</name>
</gene>
<organism evidence="2 3">
    <name type="scientific">Streptomyces desertarenae</name>
    <dbReference type="NCBI Taxonomy" id="2666184"/>
    <lineage>
        <taxon>Bacteria</taxon>
        <taxon>Bacillati</taxon>
        <taxon>Actinomycetota</taxon>
        <taxon>Actinomycetes</taxon>
        <taxon>Kitasatosporales</taxon>
        <taxon>Streptomycetaceae</taxon>
        <taxon>Streptomyces</taxon>
    </lineage>
</organism>
<evidence type="ECO:0000256" key="1">
    <source>
        <dbReference type="SAM" id="Coils"/>
    </source>
</evidence>
<dbReference type="EMBL" id="JBHUFU010000002">
    <property type="protein sequence ID" value="MFD1829143.1"/>
    <property type="molecule type" value="Genomic_DNA"/>
</dbReference>
<accession>A0ABW4PH83</accession>
<evidence type="ECO:0000313" key="3">
    <source>
        <dbReference type="Proteomes" id="UP001597365"/>
    </source>
</evidence>
<protein>
    <submittedName>
        <fullName evidence="2">Small secreted protein</fullName>
    </submittedName>
</protein>
<keyword evidence="3" id="KW-1185">Reference proteome</keyword>
<feature type="coiled-coil region" evidence="1">
    <location>
        <begin position="105"/>
        <end position="132"/>
    </location>
</feature>
<reference evidence="3" key="1">
    <citation type="journal article" date="2019" name="Int. J. Syst. Evol. Microbiol.">
        <title>The Global Catalogue of Microorganisms (GCM) 10K type strain sequencing project: providing services to taxonomists for standard genome sequencing and annotation.</title>
        <authorList>
            <consortium name="The Broad Institute Genomics Platform"/>
            <consortium name="The Broad Institute Genome Sequencing Center for Infectious Disease"/>
            <person name="Wu L."/>
            <person name="Ma J."/>
        </authorList>
    </citation>
    <scope>NUCLEOTIDE SEQUENCE [LARGE SCALE GENOMIC DNA]</scope>
    <source>
        <strain evidence="3">CGMCC 4.7455</strain>
    </source>
</reference>
<dbReference type="RefSeq" id="WP_380897376.1">
    <property type="nucleotide sequence ID" value="NZ_JBHUFU010000002.1"/>
</dbReference>
<name>A0ABW4PH83_9ACTN</name>
<sequence>MNKKLAAVLSGSAFLVLALSGCGDEGNEKAEKWAGQYCDSLQKQNARIAGANQKLDRIAEGDSSPEQIKKTDTEAFGELADAFRDLSDGVRKAGAPPVEEGARLQKNAVSKLDAMSTEYADLQERAEKLDTGDQGKFAEGLQGITDEMEKLPAQVNAALDALRAFGEEEALRDAISGQEGCRKQTESPSASAA</sequence>
<proteinExistence type="predicted"/>
<comment type="caution">
    <text evidence="2">The sequence shown here is derived from an EMBL/GenBank/DDBJ whole genome shotgun (WGS) entry which is preliminary data.</text>
</comment>
<dbReference type="PROSITE" id="PS51257">
    <property type="entry name" value="PROKAR_LIPOPROTEIN"/>
    <property type="match status" value="1"/>
</dbReference>
<keyword evidence="1" id="KW-0175">Coiled coil</keyword>